<name>A0A3S9LWA8_APHGI</name>
<evidence type="ECO:0000313" key="11">
    <source>
        <dbReference type="EMBL" id="AZQ24909.1"/>
    </source>
</evidence>
<evidence type="ECO:0000256" key="1">
    <source>
        <dbReference type="ARBA" id="ARBA00004651"/>
    </source>
</evidence>
<dbReference type="GeneID" id="122853053"/>
<evidence type="ECO:0000256" key="9">
    <source>
        <dbReference type="ARBA" id="ARBA00023224"/>
    </source>
</evidence>
<dbReference type="InterPro" id="IPR004117">
    <property type="entry name" value="7tm6_olfct_rcpt"/>
</dbReference>
<evidence type="ECO:0000256" key="6">
    <source>
        <dbReference type="ARBA" id="ARBA00022989"/>
    </source>
</evidence>
<dbReference type="OrthoDB" id="6617147at2759"/>
<evidence type="ECO:0000256" key="3">
    <source>
        <dbReference type="ARBA" id="ARBA00022606"/>
    </source>
</evidence>
<feature type="transmembrane region" description="Helical" evidence="10">
    <location>
        <begin position="282"/>
        <end position="302"/>
    </location>
</feature>
<keyword evidence="6 10" id="KW-1133">Transmembrane helix</keyword>
<keyword evidence="7 10" id="KW-0472">Membrane</keyword>
<sequence>METNITVLSFIIMASMDKDKDFRDSYKWTKINLGLVGAWPNENTSIIKKCQVIINAILMITCVYIPRFVALYFFRKNLNGLVYSASTNLMFIISVFKIAVILYYQDVFVKMFNEISNDWNRSVAAGYYHIIKKYANISRNMSFSTFLMVWSGCTVATVAQKYSNMEIDKKNTPDPRLTIDLVWVSYVPYNVHTSRTIFIIHWILQWYASVIGAIMYGAFDSFCVFLMFHLIGQLKVLQEIIHNINEKKKISENIITKLKYVVKRHQELIRFATILEKCFNKILLIQLISSCLNFTAQGYLLLGGLVKGEMTLSQQIMTILYGLYSLSHFFFLCYSGEVLEQASINIGYAAYETQWYNFKKNEKFLIMFIIQNTLEPLKITTFKYSSLSYYLFFTVLKTSFSYLSVLLAVKYQ</sequence>
<keyword evidence="4 10" id="KW-0812">Transmembrane</keyword>
<dbReference type="GO" id="GO:0007165">
    <property type="term" value="P:signal transduction"/>
    <property type="evidence" value="ECO:0007669"/>
    <property type="project" value="UniProtKB-KW"/>
</dbReference>
<feature type="transmembrane region" description="Helical" evidence="10">
    <location>
        <begin position="314"/>
        <end position="334"/>
    </location>
</feature>
<dbReference type="EMBL" id="MK048968">
    <property type="protein sequence ID" value="AZQ24909.1"/>
    <property type="molecule type" value="mRNA"/>
</dbReference>
<feature type="transmembrane region" description="Helical" evidence="10">
    <location>
        <begin position="80"/>
        <end position="104"/>
    </location>
</feature>
<comment type="subcellular location">
    <subcellularLocation>
        <location evidence="1 10">Cell membrane</location>
        <topology evidence="1 10">Multi-pass membrane protein</topology>
    </subcellularLocation>
</comment>
<comment type="similarity">
    <text evidence="10">Belongs to the insect chemoreceptor superfamily. Heteromeric odorant receptor channel (TC 1.A.69) family.</text>
</comment>
<dbReference type="Pfam" id="PF02949">
    <property type="entry name" value="7tm_6"/>
    <property type="match status" value="1"/>
</dbReference>
<evidence type="ECO:0000256" key="2">
    <source>
        <dbReference type="ARBA" id="ARBA00022475"/>
    </source>
</evidence>
<organism evidence="11">
    <name type="scientific">Aphidius gifuensis</name>
    <name type="common">Parasitoid wasp</name>
    <dbReference type="NCBI Taxonomy" id="684658"/>
    <lineage>
        <taxon>Eukaryota</taxon>
        <taxon>Metazoa</taxon>
        <taxon>Ecdysozoa</taxon>
        <taxon>Arthropoda</taxon>
        <taxon>Hexapoda</taxon>
        <taxon>Insecta</taxon>
        <taxon>Pterygota</taxon>
        <taxon>Neoptera</taxon>
        <taxon>Endopterygota</taxon>
        <taxon>Hymenoptera</taxon>
        <taxon>Apocrita</taxon>
        <taxon>Ichneumonoidea</taxon>
        <taxon>Braconidae</taxon>
        <taxon>Aphidiinae</taxon>
        <taxon>Aphidius</taxon>
    </lineage>
</organism>
<evidence type="ECO:0000256" key="8">
    <source>
        <dbReference type="ARBA" id="ARBA00023170"/>
    </source>
</evidence>
<keyword evidence="8 10" id="KW-0675">Receptor</keyword>
<accession>A0A3S9LWA8</accession>
<dbReference type="GO" id="GO:0004984">
    <property type="term" value="F:olfactory receptor activity"/>
    <property type="evidence" value="ECO:0007669"/>
    <property type="project" value="InterPro"/>
</dbReference>
<keyword evidence="9 10" id="KW-0807">Transducer</keyword>
<dbReference type="RefSeq" id="XP_044009214.1">
    <property type="nucleotide sequence ID" value="XM_044153279.1"/>
</dbReference>
<evidence type="ECO:0000256" key="7">
    <source>
        <dbReference type="ARBA" id="ARBA00023136"/>
    </source>
</evidence>
<evidence type="ECO:0000256" key="10">
    <source>
        <dbReference type="RuleBase" id="RU351113"/>
    </source>
</evidence>
<dbReference type="GO" id="GO:0005549">
    <property type="term" value="F:odorant binding"/>
    <property type="evidence" value="ECO:0007669"/>
    <property type="project" value="InterPro"/>
</dbReference>
<keyword evidence="5 10" id="KW-0552">Olfaction</keyword>
<dbReference type="GO" id="GO:0005886">
    <property type="term" value="C:plasma membrane"/>
    <property type="evidence" value="ECO:0007669"/>
    <property type="project" value="UniProtKB-SubCell"/>
</dbReference>
<dbReference type="KEGG" id="agif:122853053"/>
<reference evidence="11" key="1">
    <citation type="journal article" date="2018" name="Front. Physiol.">
        <title>Differential Expression Analysis of Olfactory Genes Based on a Combination of Sequencing Platforms and Behavioral Investigations in Aphidius gifuensis.</title>
        <authorList>
            <person name="Fan J."/>
            <person name="Zhang Q."/>
            <person name="Xu Q."/>
            <person name="Xue W."/>
            <person name="Han Z."/>
            <person name="Sun J."/>
            <person name="Chen J."/>
        </authorList>
    </citation>
    <scope>NUCLEOTIDE SEQUENCE</scope>
</reference>
<evidence type="ECO:0000256" key="5">
    <source>
        <dbReference type="ARBA" id="ARBA00022725"/>
    </source>
</evidence>
<dbReference type="PANTHER" id="PTHR21137">
    <property type="entry name" value="ODORANT RECEPTOR"/>
    <property type="match status" value="1"/>
</dbReference>
<feature type="transmembrane region" description="Helical" evidence="10">
    <location>
        <begin position="141"/>
        <end position="159"/>
    </location>
</feature>
<keyword evidence="3 10" id="KW-0716">Sensory transduction</keyword>
<dbReference type="AlphaFoldDB" id="A0A3S9LWA8"/>
<feature type="transmembrane region" description="Helical" evidence="10">
    <location>
        <begin position="52"/>
        <end position="74"/>
    </location>
</feature>
<evidence type="ECO:0000256" key="4">
    <source>
        <dbReference type="ARBA" id="ARBA00022692"/>
    </source>
</evidence>
<feature type="transmembrane region" description="Helical" evidence="10">
    <location>
        <begin position="206"/>
        <end position="228"/>
    </location>
</feature>
<feature type="transmembrane region" description="Helical" evidence="10">
    <location>
        <begin position="387"/>
        <end position="409"/>
    </location>
</feature>
<keyword evidence="2" id="KW-1003">Cell membrane</keyword>
<protein>
    <recommendedName>
        <fullName evidence="10">Odorant receptor</fullName>
    </recommendedName>
</protein>
<dbReference type="PANTHER" id="PTHR21137:SF35">
    <property type="entry name" value="ODORANT RECEPTOR 19A-RELATED"/>
    <property type="match status" value="1"/>
</dbReference>
<proteinExistence type="evidence at transcript level"/>